<reference evidence="4" key="2">
    <citation type="submission" date="2015-05" db="EMBL/GenBank/DDBJ databases">
        <title>Complete genome sequence of Halanaeroarchaeum sulfurireducens type strain M27-SA2, a sulfate-reducer haloarchaeon from marine anoxic lake Medee.</title>
        <authorList>
            <person name="Messina E."/>
            <person name="Kublanov I.V."/>
            <person name="Toshchakov S."/>
            <person name="Arcadi E."/>
            <person name="La Spada G."/>
            <person name="La Cono V."/>
            <person name="Yakimov M.M."/>
        </authorList>
    </citation>
    <scope>NUCLEOTIDE SEQUENCE [LARGE SCALE GENOMIC DNA]</scope>
    <source>
        <strain evidence="4">M27-SA2</strain>
    </source>
</reference>
<keyword evidence="5" id="KW-1185">Reference proteome</keyword>
<protein>
    <submittedName>
        <fullName evidence="2">Uncharacterized protein</fullName>
    </submittedName>
</protein>
<evidence type="ECO:0000313" key="5">
    <source>
        <dbReference type="Proteomes" id="UP000069906"/>
    </source>
</evidence>
<gene>
    <name evidence="3" type="ORF">HLASA_1361</name>
    <name evidence="2" type="ORF">HLASF_1374</name>
</gene>
<feature type="region of interest" description="Disordered" evidence="1">
    <location>
        <begin position="18"/>
        <end position="55"/>
    </location>
</feature>
<reference evidence="2 5" key="1">
    <citation type="journal article" date="2015" name="ISME J.">
        <title>Elemental sulfur and acetate can support life of a novel strictly anaerobic haloarchaeon.</title>
        <authorList>
            <person name="Sorokin D.Y."/>
            <person name="Kublanov I.V."/>
            <person name="Gavrilov S.N."/>
            <person name="Rojo D."/>
            <person name="Roman P."/>
            <person name="Golyshin P.N."/>
            <person name="Slepak V.Z."/>
            <person name="Smedile F."/>
            <person name="Ferrer M."/>
            <person name="Messina E."/>
            <person name="La Cono V."/>
            <person name="Yakimov M.M."/>
        </authorList>
    </citation>
    <scope>NUCLEOTIDE SEQUENCE [LARGE SCALE GENOMIC DNA]</scope>
    <source>
        <strain evidence="2 5">HSR2</strain>
    </source>
</reference>
<accession>A0A0F7PE14</accession>
<reference evidence="3 4" key="3">
    <citation type="journal article" date="2016" name="Stand. Genomic Sci.">
        <title>Complete genome sequence of 'Halanaeroarchaeum sulfurireducens' M27-SA2, a sulfur-reducing and acetate-oxidizing haloarchaeon from the deep-sea hypersaline anoxic lake Medee.</title>
        <authorList>
            <person name="Messina E."/>
            <person name="Sorokin D.Y."/>
            <person name="Kublanov I.V."/>
            <person name="Toshchakov S."/>
            <person name="Lopatina A."/>
            <person name="Arcadi E."/>
            <person name="Smedile F."/>
            <person name="La Spada G."/>
            <person name="La Cono V."/>
            <person name="Yakimov M.M."/>
        </authorList>
    </citation>
    <scope>NUCLEOTIDE SEQUENCE [LARGE SCALE GENOMIC DNA]</scope>
    <source>
        <strain evidence="3 4">M27-SA2</strain>
    </source>
</reference>
<dbReference type="KEGG" id="hsf:HLASA_1361"/>
<organism evidence="2 5">
    <name type="scientific">Halanaeroarchaeum sulfurireducens</name>
    <dbReference type="NCBI Taxonomy" id="1604004"/>
    <lineage>
        <taxon>Archaea</taxon>
        <taxon>Methanobacteriati</taxon>
        <taxon>Methanobacteriota</taxon>
        <taxon>Stenosarchaea group</taxon>
        <taxon>Halobacteria</taxon>
        <taxon>Halobacteriales</taxon>
        <taxon>Halobacteriaceae</taxon>
        <taxon>Halanaeroarchaeum</taxon>
    </lineage>
</organism>
<dbReference type="EMBL" id="CP011564">
    <property type="protein sequence ID" value="ALG82253.1"/>
    <property type="molecule type" value="Genomic_DNA"/>
</dbReference>
<dbReference type="EMBL" id="CP008874">
    <property type="protein sequence ID" value="AKH97859.1"/>
    <property type="molecule type" value="Genomic_DNA"/>
</dbReference>
<dbReference type="GeneID" id="26010705"/>
<dbReference type="PROSITE" id="PS51257">
    <property type="entry name" value="PROKAR_LIPOPROTEIN"/>
    <property type="match status" value="1"/>
</dbReference>
<dbReference type="STRING" id="1604004.HLASA_1361"/>
<dbReference type="Proteomes" id="UP000060390">
    <property type="component" value="Chromosome"/>
</dbReference>
<evidence type="ECO:0000256" key="1">
    <source>
        <dbReference type="SAM" id="MobiDB-lite"/>
    </source>
</evidence>
<dbReference type="Proteomes" id="UP000069906">
    <property type="component" value="Chromosome"/>
</dbReference>
<dbReference type="AlphaFoldDB" id="A0A0F7PE14"/>
<evidence type="ECO:0000313" key="3">
    <source>
        <dbReference type="EMBL" id="ALG82253.1"/>
    </source>
</evidence>
<sequence>MRRRKLLATGATIVLGSVAGCSGGDGEDSTTAEPEGQETSEPAEQSAGGEASFSVEPSATEIDWGDDYSVDVTVQAGDESVTQLMTALVYRAEGNSQWAGVLGGSEMVWNLDAGETATKTIETRPPSTGGLTIALMKMQTEEVADQWELSVQAPTASLDETISYYDGLDMTVGAEIHDSLEFELNYGGNMNDAETGTFPVSVRDGKWVKINIVAENTKQEGKVALPGKTEFGGIVGQGTQLKQNQPRALGEGVGQGTIYAIGDGPSDIDDARMEMHKGGTVQQDGYWYPPSELVAGAVEEGWIAYAVQEDLSDDSAIEIRLDRQGVDVRATWTNE</sequence>
<name>A0A0F7PE14_9EURY</name>
<dbReference type="RefSeq" id="WP_050048572.1">
    <property type="nucleotide sequence ID" value="NZ_CP008874.1"/>
</dbReference>
<dbReference type="KEGG" id="hsu:HLASF_1374"/>
<proteinExistence type="predicted"/>
<dbReference type="HOGENOM" id="CLU_827951_0_0_2"/>
<evidence type="ECO:0000313" key="4">
    <source>
        <dbReference type="Proteomes" id="UP000060390"/>
    </source>
</evidence>
<evidence type="ECO:0000313" key="2">
    <source>
        <dbReference type="EMBL" id="AKH97859.1"/>
    </source>
</evidence>
<feature type="compositionally biased region" description="Acidic residues" evidence="1">
    <location>
        <begin position="25"/>
        <end position="38"/>
    </location>
</feature>